<keyword evidence="5" id="KW-1185">Reference proteome</keyword>
<dbReference type="EMBL" id="FOHV01000033">
    <property type="protein sequence ID" value="SET50710.1"/>
    <property type="molecule type" value="Genomic_DNA"/>
</dbReference>
<dbReference type="GO" id="GO:0016491">
    <property type="term" value="F:oxidoreductase activity"/>
    <property type="evidence" value="ECO:0007669"/>
    <property type="project" value="UniProtKB-KW"/>
</dbReference>
<evidence type="ECO:0000259" key="3">
    <source>
        <dbReference type="Pfam" id="PF08240"/>
    </source>
</evidence>
<dbReference type="InterPro" id="IPR013154">
    <property type="entry name" value="ADH-like_N"/>
</dbReference>
<evidence type="ECO:0000256" key="1">
    <source>
        <dbReference type="ARBA" id="ARBA00023002"/>
    </source>
</evidence>
<proteinExistence type="predicted"/>
<evidence type="ECO:0000313" key="4">
    <source>
        <dbReference type="EMBL" id="SET50710.1"/>
    </source>
</evidence>
<dbReference type="InterPro" id="IPR013149">
    <property type="entry name" value="ADH-like_C"/>
</dbReference>
<sequence>MISRCIEVQENSKLVISNRKVELNADNDVLVEVNYSGVCGSDMPRIFNGGAHYYPIILGHEFSAKVIKIGKNVKNIKENDRITCAPLVPCLKCDVCEKGNYSLCSNYTFIGSRIPGSNSNILSIPESSCVKLPNKVSMLQGAFFEPITVGLHPILIAGGCKDKNVIVIGAGTIGLLTLQAAVALGALTVTVFDIDQEKLALAKKLGATHTFNSLVNSDLEKFLNLKTIASEQLIIEMAGSPSAFELVLNIAAPRAEVFLVGTLHKDLSLGYKTYEKILRKELKIQGSWMNYSKAFPGKEWDIAAELFSNNQIDIDSLIEGIFEPSSFVDRIHSLPINQATGKIILKWPNF</sequence>
<gene>
    <name evidence="4" type="ORF">SAMN02583745_02572</name>
</gene>
<name>A0A1I0EYE1_9GAMM</name>
<accession>A0A1I0EYE1</accession>
<dbReference type="SUPFAM" id="SSF50129">
    <property type="entry name" value="GroES-like"/>
    <property type="match status" value="1"/>
</dbReference>
<dbReference type="InterPro" id="IPR036291">
    <property type="entry name" value="NAD(P)-bd_dom_sf"/>
</dbReference>
<dbReference type="InterPro" id="IPR050129">
    <property type="entry name" value="Zn_alcohol_dh"/>
</dbReference>
<dbReference type="AlphaFoldDB" id="A0A1I0EYE1"/>
<reference evidence="5" key="1">
    <citation type="submission" date="2016-10" db="EMBL/GenBank/DDBJ databases">
        <authorList>
            <person name="Varghese N."/>
            <person name="Submissions S."/>
        </authorList>
    </citation>
    <scope>NUCLEOTIDE SEQUENCE [LARGE SCALE GENOMIC DNA]</scope>
    <source>
        <strain evidence="5">DSM 18579</strain>
    </source>
</reference>
<protein>
    <submittedName>
        <fullName evidence="4">Galactitol-1-phosphate 5-dehydrogenase</fullName>
    </submittedName>
</protein>
<dbReference type="STRING" id="1123402.SAMN02583745_02572"/>
<feature type="domain" description="Alcohol dehydrogenase-like N-terminal" evidence="3">
    <location>
        <begin position="26"/>
        <end position="133"/>
    </location>
</feature>
<dbReference type="InterPro" id="IPR011032">
    <property type="entry name" value="GroES-like_sf"/>
</dbReference>
<dbReference type="OrthoDB" id="9773078at2"/>
<feature type="domain" description="Alcohol dehydrogenase-like C-terminal" evidence="2">
    <location>
        <begin position="173"/>
        <end position="297"/>
    </location>
</feature>
<evidence type="ECO:0000259" key="2">
    <source>
        <dbReference type="Pfam" id="PF00107"/>
    </source>
</evidence>
<evidence type="ECO:0000313" key="5">
    <source>
        <dbReference type="Proteomes" id="UP000242642"/>
    </source>
</evidence>
<dbReference type="Gene3D" id="3.40.50.720">
    <property type="entry name" value="NAD(P)-binding Rossmann-like Domain"/>
    <property type="match status" value="1"/>
</dbReference>
<dbReference type="SUPFAM" id="SSF51735">
    <property type="entry name" value="NAD(P)-binding Rossmann-fold domains"/>
    <property type="match status" value="1"/>
</dbReference>
<dbReference type="PANTHER" id="PTHR43401:SF2">
    <property type="entry name" value="L-THREONINE 3-DEHYDROGENASE"/>
    <property type="match status" value="1"/>
</dbReference>
<dbReference type="Pfam" id="PF08240">
    <property type="entry name" value="ADH_N"/>
    <property type="match status" value="1"/>
</dbReference>
<dbReference type="Gene3D" id="3.90.180.10">
    <property type="entry name" value="Medium-chain alcohol dehydrogenases, catalytic domain"/>
    <property type="match status" value="1"/>
</dbReference>
<dbReference type="Proteomes" id="UP000242642">
    <property type="component" value="Unassembled WGS sequence"/>
</dbReference>
<dbReference type="Pfam" id="PF00107">
    <property type="entry name" value="ADH_zinc_N"/>
    <property type="match status" value="1"/>
</dbReference>
<dbReference type="CDD" id="cd08236">
    <property type="entry name" value="sugar_DH"/>
    <property type="match status" value="1"/>
</dbReference>
<keyword evidence="1" id="KW-0560">Oxidoreductase</keyword>
<organism evidence="4 5">
    <name type="scientific">Thorsellia anophelis DSM 18579</name>
    <dbReference type="NCBI Taxonomy" id="1123402"/>
    <lineage>
        <taxon>Bacteria</taxon>
        <taxon>Pseudomonadati</taxon>
        <taxon>Pseudomonadota</taxon>
        <taxon>Gammaproteobacteria</taxon>
        <taxon>Enterobacterales</taxon>
        <taxon>Thorselliaceae</taxon>
        <taxon>Thorsellia</taxon>
    </lineage>
</organism>
<dbReference type="PANTHER" id="PTHR43401">
    <property type="entry name" value="L-THREONINE 3-DEHYDROGENASE"/>
    <property type="match status" value="1"/>
</dbReference>